<feature type="compositionally biased region" description="Polar residues" evidence="1">
    <location>
        <begin position="65"/>
        <end position="75"/>
    </location>
</feature>
<proteinExistence type="predicted"/>
<feature type="compositionally biased region" description="Basic and acidic residues" evidence="1">
    <location>
        <begin position="85"/>
        <end position="98"/>
    </location>
</feature>
<dbReference type="Proteomes" id="UP000515162">
    <property type="component" value="Chromosome 2L"/>
</dbReference>
<keyword evidence="3" id="KW-1185">Reference proteome</keyword>
<evidence type="ECO:0000256" key="2">
    <source>
        <dbReference type="SAM" id="SignalP"/>
    </source>
</evidence>
<name>A0A6P8L688_DROMA</name>
<evidence type="ECO:0000313" key="3">
    <source>
        <dbReference type="Proteomes" id="UP000515162"/>
    </source>
</evidence>
<dbReference type="GeneID" id="117147828"/>
<sequence length="106" mass="11412">MQSILRLLVLFGLIYTAIGASGIFQNINLGGEGGRTRSSGGNLDWSDSVHSSDVDRTLKLLESLDNSGNDRNNWGNDAVRNSGFDTDRSAGDSSEDARGFQFINIS</sequence>
<feature type="region of interest" description="Disordered" evidence="1">
    <location>
        <begin position="65"/>
        <end position="106"/>
    </location>
</feature>
<protein>
    <submittedName>
        <fullName evidence="4">Uncharacterized protein LOC117147828</fullName>
    </submittedName>
</protein>
<feature type="chain" id="PRO_5027983753" evidence="2">
    <location>
        <begin position="20"/>
        <end position="106"/>
    </location>
</feature>
<evidence type="ECO:0000313" key="4">
    <source>
        <dbReference type="RefSeq" id="XP_033170781.1"/>
    </source>
</evidence>
<dbReference type="RefSeq" id="XP_033170781.1">
    <property type="nucleotide sequence ID" value="XM_033314890.1"/>
</dbReference>
<evidence type="ECO:0000256" key="1">
    <source>
        <dbReference type="SAM" id="MobiDB-lite"/>
    </source>
</evidence>
<dbReference type="AlphaFoldDB" id="A0A6P8L688"/>
<accession>A0A6P8L688</accession>
<organism evidence="3 4">
    <name type="scientific">Drosophila mauritiana</name>
    <name type="common">Fruit fly</name>
    <dbReference type="NCBI Taxonomy" id="7226"/>
    <lineage>
        <taxon>Eukaryota</taxon>
        <taxon>Metazoa</taxon>
        <taxon>Ecdysozoa</taxon>
        <taxon>Arthropoda</taxon>
        <taxon>Hexapoda</taxon>
        <taxon>Insecta</taxon>
        <taxon>Pterygota</taxon>
        <taxon>Neoptera</taxon>
        <taxon>Endopterygota</taxon>
        <taxon>Diptera</taxon>
        <taxon>Brachycera</taxon>
        <taxon>Muscomorpha</taxon>
        <taxon>Ephydroidea</taxon>
        <taxon>Drosophilidae</taxon>
        <taxon>Drosophila</taxon>
        <taxon>Sophophora</taxon>
    </lineage>
</organism>
<gene>
    <name evidence="4" type="primary">LOC117147828</name>
</gene>
<reference evidence="4" key="1">
    <citation type="submission" date="2025-08" db="UniProtKB">
        <authorList>
            <consortium name="RefSeq"/>
        </authorList>
    </citation>
    <scope>IDENTIFICATION</scope>
    <source>
        <strain evidence="4">Mau12</strain>
        <tissue evidence="4">Whole Body</tissue>
    </source>
</reference>
<keyword evidence="2" id="KW-0732">Signal</keyword>
<feature type="signal peptide" evidence="2">
    <location>
        <begin position="1"/>
        <end position="19"/>
    </location>
</feature>